<keyword evidence="3" id="KW-1185">Reference proteome</keyword>
<dbReference type="STRING" id="284581.AMD01_09795"/>
<dbReference type="AlphaFoldDB" id="A0A0M0L528"/>
<dbReference type="Gene3D" id="3.40.630.30">
    <property type="match status" value="1"/>
</dbReference>
<dbReference type="OrthoDB" id="9805924at2"/>
<proteinExistence type="predicted"/>
<dbReference type="InterPro" id="IPR000182">
    <property type="entry name" value="GNAT_dom"/>
</dbReference>
<evidence type="ECO:0000313" key="2">
    <source>
        <dbReference type="EMBL" id="KOO46149.1"/>
    </source>
</evidence>
<dbReference type="RefSeq" id="WP_053401217.1">
    <property type="nucleotide sequence ID" value="NZ_LILC01000013.1"/>
</dbReference>
<dbReference type="EMBL" id="LILC01000013">
    <property type="protein sequence ID" value="KOO46149.1"/>
    <property type="molecule type" value="Genomic_DNA"/>
</dbReference>
<name>A0A0M0L528_9BACI</name>
<accession>A0A0M0L528</accession>
<dbReference type="InterPro" id="IPR016181">
    <property type="entry name" value="Acyl_CoA_acyltransferase"/>
</dbReference>
<dbReference type="GO" id="GO:0016747">
    <property type="term" value="F:acyltransferase activity, transferring groups other than amino-acyl groups"/>
    <property type="evidence" value="ECO:0007669"/>
    <property type="project" value="InterPro"/>
</dbReference>
<sequence length="145" mass="16895">MTISMAHMKELRTQEEFLRAYPIMRQLRTELSEGEYLGLLKNMVTEGYQLLALWLEDEIVALAGCKIQTNFYYGKHVYVFDLITDEASRSKTYGKQLLESVEQWARAEGCTNIALASATHRVGAHRFYEEKMHFTKPSYEFVKKL</sequence>
<feature type="domain" description="N-acetyltransferase" evidence="1">
    <location>
        <begin position="6"/>
        <end position="145"/>
    </location>
</feature>
<dbReference type="PROSITE" id="PS51186">
    <property type="entry name" value="GNAT"/>
    <property type="match status" value="1"/>
</dbReference>
<gene>
    <name evidence="2" type="ORF">AMD01_09795</name>
</gene>
<dbReference type="PATRIC" id="fig|284581.3.peg.2037"/>
<reference evidence="3" key="1">
    <citation type="submission" date="2015-08" db="EMBL/GenBank/DDBJ databases">
        <title>Fjat-14210 dsm16467.</title>
        <authorList>
            <person name="Liu B."/>
            <person name="Wang J."/>
            <person name="Zhu Y."/>
            <person name="Liu G."/>
            <person name="Chen Q."/>
            <person name="Chen Z."/>
            <person name="Lan J."/>
            <person name="Che J."/>
            <person name="Ge C."/>
            <person name="Shi H."/>
            <person name="Pan Z."/>
            <person name="Liu X."/>
        </authorList>
    </citation>
    <scope>NUCLEOTIDE SEQUENCE [LARGE SCALE GENOMIC DNA]</scope>
    <source>
        <strain evidence="3">DSM 16467</strain>
    </source>
</reference>
<dbReference type="CDD" id="cd04301">
    <property type="entry name" value="NAT_SF"/>
    <property type="match status" value="1"/>
</dbReference>
<protein>
    <recommendedName>
        <fullName evidence="1">N-acetyltransferase domain-containing protein</fullName>
    </recommendedName>
</protein>
<dbReference type="Proteomes" id="UP000037558">
    <property type="component" value="Unassembled WGS sequence"/>
</dbReference>
<dbReference type="Pfam" id="PF00583">
    <property type="entry name" value="Acetyltransf_1"/>
    <property type="match status" value="1"/>
</dbReference>
<dbReference type="SUPFAM" id="SSF55729">
    <property type="entry name" value="Acyl-CoA N-acyltransferases (Nat)"/>
    <property type="match status" value="1"/>
</dbReference>
<evidence type="ECO:0000259" key="1">
    <source>
        <dbReference type="PROSITE" id="PS51186"/>
    </source>
</evidence>
<organism evidence="2 3">
    <name type="scientific">Priestia koreensis</name>
    <dbReference type="NCBI Taxonomy" id="284581"/>
    <lineage>
        <taxon>Bacteria</taxon>
        <taxon>Bacillati</taxon>
        <taxon>Bacillota</taxon>
        <taxon>Bacilli</taxon>
        <taxon>Bacillales</taxon>
        <taxon>Bacillaceae</taxon>
        <taxon>Priestia</taxon>
    </lineage>
</organism>
<comment type="caution">
    <text evidence="2">The sequence shown here is derived from an EMBL/GenBank/DDBJ whole genome shotgun (WGS) entry which is preliminary data.</text>
</comment>
<evidence type="ECO:0000313" key="3">
    <source>
        <dbReference type="Proteomes" id="UP000037558"/>
    </source>
</evidence>